<evidence type="ECO:0000256" key="1">
    <source>
        <dbReference type="ARBA" id="ARBA00023172"/>
    </source>
</evidence>
<dbReference type="InterPro" id="IPR002104">
    <property type="entry name" value="Integrase_catalytic"/>
</dbReference>
<gene>
    <name evidence="3" type="ORF">COJ30_11320</name>
</gene>
<comment type="caution">
    <text evidence="3">The sequence shown here is derived from an EMBL/GenBank/DDBJ whole genome shotgun (WGS) entry which is preliminary data.</text>
</comment>
<proteinExistence type="predicted"/>
<dbReference type="EMBL" id="NUXH01000042">
    <property type="protein sequence ID" value="PFL71575.1"/>
    <property type="molecule type" value="Genomic_DNA"/>
</dbReference>
<evidence type="ECO:0000313" key="4">
    <source>
        <dbReference type="Proteomes" id="UP000222851"/>
    </source>
</evidence>
<dbReference type="Proteomes" id="UP000222851">
    <property type="component" value="Unassembled WGS sequence"/>
</dbReference>
<dbReference type="InterPro" id="IPR011010">
    <property type="entry name" value="DNA_brk_join_enz"/>
</dbReference>
<dbReference type="AlphaFoldDB" id="A0A2B0Y288"/>
<evidence type="ECO:0000259" key="2">
    <source>
        <dbReference type="PROSITE" id="PS51898"/>
    </source>
</evidence>
<accession>A0A2B0Y288</accession>
<dbReference type="SUPFAM" id="SSF56349">
    <property type="entry name" value="DNA breaking-rejoining enzymes"/>
    <property type="match status" value="1"/>
</dbReference>
<reference evidence="3 4" key="1">
    <citation type="submission" date="2017-09" db="EMBL/GenBank/DDBJ databases">
        <title>Large-scale bioinformatics analysis of Bacillus genomes uncovers conserved roles of natural products in bacterial physiology.</title>
        <authorList>
            <consortium name="Agbiome Team Llc"/>
            <person name="Bleich R.M."/>
            <person name="Grubbs K.J."/>
            <person name="Santa Maria K.C."/>
            <person name="Allen S.E."/>
            <person name="Farag S."/>
            <person name="Shank E.A."/>
            <person name="Bowers A."/>
        </authorList>
    </citation>
    <scope>NUCLEOTIDE SEQUENCE [LARGE SCALE GENOMIC DNA]</scope>
    <source>
        <strain evidence="3 4">AFS081271</strain>
    </source>
</reference>
<evidence type="ECO:0000313" key="3">
    <source>
        <dbReference type="EMBL" id="PFL71575.1"/>
    </source>
</evidence>
<organism evidence="3 4">
    <name type="scientific">Bacillus anthracis</name>
    <name type="common">anthrax bacterium</name>
    <dbReference type="NCBI Taxonomy" id="1392"/>
    <lineage>
        <taxon>Bacteria</taxon>
        <taxon>Bacillati</taxon>
        <taxon>Bacillota</taxon>
        <taxon>Bacilli</taxon>
        <taxon>Bacillales</taxon>
        <taxon>Bacillaceae</taxon>
        <taxon>Bacillus</taxon>
        <taxon>Bacillus cereus group</taxon>
    </lineage>
</organism>
<dbReference type="Gene3D" id="1.10.443.10">
    <property type="entry name" value="Intergrase catalytic core"/>
    <property type="match status" value="1"/>
</dbReference>
<feature type="domain" description="Tyr recombinase" evidence="2">
    <location>
        <begin position="1"/>
        <end position="40"/>
    </location>
</feature>
<dbReference type="PROSITE" id="PS51898">
    <property type="entry name" value="TYR_RECOMBINASE"/>
    <property type="match status" value="1"/>
</dbReference>
<dbReference type="GO" id="GO:0006310">
    <property type="term" value="P:DNA recombination"/>
    <property type="evidence" value="ECO:0007669"/>
    <property type="project" value="UniProtKB-KW"/>
</dbReference>
<dbReference type="InterPro" id="IPR013762">
    <property type="entry name" value="Integrase-like_cat_sf"/>
</dbReference>
<dbReference type="GO" id="GO:0003677">
    <property type="term" value="F:DNA binding"/>
    <property type="evidence" value="ECO:0007669"/>
    <property type="project" value="InterPro"/>
</dbReference>
<protein>
    <recommendedName>
        <fullName evidence="2">Tyr recombinase domain-containing protein</fullName>
    </recommendedName>
</protein>
<keyword evidence="1" id="KW-0233">DNA recombination</keyword>
<dbReference type="GO" id="GO:0015074">
    <property type="term" value="P:DNA integration"/>
    <property type="evidence" value="ECO:0007669"/>
    <property type="project" value="InterPro"/>
</dbReference>
<name>A0A2B0Y288_BACAN</name>
<sequence>MLQAGDHPKMVQDRLGHSSTQMTLDKYSHITQNMQQQAAENFENVILIVEHKPLVHYLPSVLFSMLLHLNSQHYSRHYYCLIRTQALISLSL</sequence>